<accession>A0A162GUK1</accession>
<dbReference type="GeneID" id="27429903"/>
<proteinExistence type="predicted"/>
<organism evidence="1 2">
    <name type="scientific">Urbanus proteus nucleopolyhedrovirus</name>
    <dbReference type="NCBI Taxonomy" id="1675866"/>
    <lineage>
        <taxon>Viruses</taxon>
        <taxon>Viruses incertae sedis</taxon>
        <taxon>Naldaviricetes</taxon>
        <taxon>Lefavirales</taxon>
        <taxon>Baculoviridae</taxon>
        <taxon>Alphabaculovirus</taxon>
        <taxon>Alphabaculovirus urprotei</taxon>
    </lineage>
</organism>
<dbReference type="OrthoDB" id="8698at10239"/>
<dbReference type="RefSeq" id="YP_009250020.2">
    <property type="nucleotide sequence ID" value="NC_029997.2"/>
</dbReference>
<dbReference type="KEGG" id="vg:27429903"/>
<evidence type="ECO:0000313" key="1">
    <source>
        <dbReference type="EMBL" id="AKR17349.2"/>
    </source>
</evidence>
<evidence type="ECO:0000313" key="2">
    <source>
        <dbReference type="Proteomes" id="UP000201861"/>
    </source>
</evidence>
<keyword evidence="2" id="KW-1185">Reference proteome</keyword>
<protein>
    <submittedName>
        <fullName evidence="1">Uncharacterized protein</fullName>
    </submittedName>
</protein>
<reference evidence="1" key="1">
    <citation type="submission" date="2017-04" db="EMBL/GenBank/DDBJ databases">
        <title>Complete genome sequence of Urbanus proteus nucleopolyhedrovirus (UrprNPV).</title>
        <authorList>
            <person name="Santos E.R."/>
            <person name="Melo F.L."/>
            <person name="Sosa-Gomez D.R."/>
            <person name="Ribeiro B.M."/>
            <person name="Ardisson-Araujo D.M.P."/>
        </authorList>
    </citation>
    <scope>NUCLEOTIDE SEQUENCE [LARGE SCALE GENOMIC DNA]</scope>
    <source>
        <strain evidence="1">Southern Brazil</strain>
    </source>
</reference>
<name>A0A162GUK1_9ABAC</name>
<dbReference type="Proteomes" id="UP000201861">
    <property type="component" value="Segment"/>
</dbReference>
<dbReference type="EMBL" id="KR011717">
    <property type="protein sequence ID" value="AKR17349.2"/>
    <property type="molecule type" value="Genomic_DNA"/>
</dbReference>
<sequence length="236" mass="28441">MLEIQSNQKRQNIIETQQVHFIKYPIFNQVQQNFIMSSYKLQNLIDSVQLYVRKLNGLDSMSLKNFFTFQNNFSIFDLEYEANMNALFNYNINNSNMKRLNKLCYNYYNSLIKNINSITHVIVNVNYTRNQTHINCVLIYFINQCMSLVLQNIFNKNFKIDARTVHKTDKKLLKCIKQNNKKLYNTFNNQLITLQNDTFYKYTNDNDANKLQQIYYNKRLYEPRLDIKYVDCNIRV</sequence>